<evidence type="ECO:0000259" key="3">
    <source>
        <dbReference type="Pfam" id="PF04773"/>
    </source>
</evidence>
<dbReference type="Proteomes" id="UP001430065">
    <property type="component" value="Unassembled WGS sequence"/>
</dbReference>
<feature type="compositionally biased region" description="Low complexity" evidence="1">
    <location>
        <begin position="535"/>
        <end position="554"/>
    </location>
</feature>
<evidence type="ECO:0000313" key="4">
    <source>
        <dbReference type="EMBL" id="MBM7122796.1"/>
    </source>
</evidence>
<feature type="compositionally biased region" description="Low complexity" evidence="1">
    <location>
        <begin position="680"/>
        <end position="726"/>
    </location>
</feature>
<comment type="caution">
    <text evidence="4">The sequence shown here is derived from an EMBL/GenBank/DDBJ whole genome shotgun (WGS) entry which is preliminary data.</text>
</comment>
<feature type="chain" id="PRO_5047367989" evidence="2">
    <location>
        <begin position="32"/>
        <end position="771"/>
    </location>
</feature>
<evidence type="ECO:0000313" key="5">
    <source>
        <dbReference type="Proteomes" id="UP001430065"/>
    </source>
</evidence>
<feature type="compositionally biased region" description="Low complexity" evidence="1">
    <location>
        <begin position="661"/>
        <end position="672"/>
    </location>
</feature>
<accession>A0ABS2JUW0</accession>
<dbReference type="InterPro" id="IPR046535">
    <property type="entry name" value="DUF6600"/>
</dbReference>
<feature type="region of interest" description="Disordered" evidence="1">
    <location>
        <begin position="661"/>
        <end position="771"/>
    </location>
</feature>
<dbReference type="Pfam" id="PF20245">
    <property type="entry name" value="DUF6600"/>
    <property type="match status" value="1"/>
</dbReference>
<feature type="compositionally biased region" description="Low complexity" evidence="1">
    <location>
        <begin position="734"/>
        <end position="754"/>
    </location>
</feature>
<keyword evidence="5" id="KW-1185">Reference proteome</keyword>
<feature type="region of interest" description="Disordered" evidence="1">
    <location>
        <begin position="573"/>
        <end position="630"/>
    </location>
</feature>
<dbReference type="InterPro" id="IPR006860">
    <property type="entry name" value="FecR"/>
</dbReference>
<dbReference type="EMBL" id="JADIKC010000007">
    <property type="protein sequence ID" value="MBM7122796.1"/>
    <property type="molecule type" value="Genomic_DNA"/>
</dbReference>
<protein>
    <submittedName>
        <fullName evidence="4">FecR domain-containing protein</fullName>
    </submittedName>
</protein>
<dbReference type="PANTHER" id="PTHR38731">
    <property type="entry name" value="LIPL45-RELATED LIPOPROTEIN-RELATED"/>
    <property type="match status" value="1"/>
</dbReference>
<dbReference type="RefSeq" id="WP_204637224.1">
    <property type="nucleotide sequence ID" value="NZ_JADIKC010000007.1"/>
</dbReference>
<reference evidence="4 5" key="1">
    <citation type="submission" date="2020-10" db="EMBL/GenBank/DDBJ databases">
        <title>Phylogeny of dyella-like bacteria.</title>
        <authorList>
            <person name="Fu J."/>
        </authorList>
    </citation>
    <scope>NUCLEOTIDE SEQUENCE [LARGE SCALE GENOMIC DNA]</scope>
    <source>
        <strain evidence="4 5">THG-B117</strain>
    </source>
</reference>
<feature type="region of interest" description="Disordered" evidence="1">
    <location>
        <begin position="63"/>
        <end position="87"/>
    </location>
</feature>
<evidence type="ECO:0000256" key="1">
    <source>
        <dbReference type="SAM" id="MobiDB-lite"/>
    </source>
</evidence>
<organism evidence="4 5">
    <name type="scientific">Dyella kyungheensis</name>
    <dbReference type="NCBI Taxonomy" id="1242174"/>
    <lineage>
        <taxon>Bacteria</taxon>
        <taxon>Pseudomonadati</taxon>
        <taxon>Pseudomonadota</taxon>
        <taxon>Gammaproteobacteria</taxon>
        <taxon>Lysobacterales</taxon>
        <taxon>Rhodanobacteraceae</taxon>
        <taxon>Dyella</taxon>
    </lineage>
</organism>
<gene>
    <name evidence="4" type="ORF">ISP20_16640</name>
</gene>
<evidence type="ECO:0000256" key="2">
    <source>
        <dbReference type="SAM" id="SignalP"/>
    </source>
</evidence>
<proteinExistence type="predicted"/>
<keyword evidence="2" id="KW-0732">Signal</keyword>
<feature type="signal peptide" evidence="2">
    <location>
        <begin position="1"/>
        <end position="31"/>
    </location>
</feature>
<feature type="compositionally biased region" description="Basic and acidic residues" evidence="1">
    <location>
        <begin position="756"/>
        <end position="771"/>
    </location>
</feature>
<sequence>MRVLTAFLTSPHHRRWMAAALLLCASGLTQAQTQAPPDDNGAGDPPSRIARLSYREGDVGLLPAGEKDWGDASLNRPLTTGDRLSTGDGARAELQLDSGTLRIADDSNFGFLTLNDQLTQVELTQGTASVTVQGLDDGQSYEIDTPTVALVIDQPGSYRVDISEDGKSTRVTDFAGHATVYGEGGAQRMVAAGRSYEFVDSSLSVVSINDIQGGDDFDAWVDGRNQQYASTPADPNVSPDIVGAQDLNQYGNWQNDPDYGQVWYPASVGADWSPYSDGHWSYVGPWGWTWVDAAPWGFAPYHYGRWAHVRNRWGWVPGPVGVRPVYAPALVAFVGGGVSIGVGGPVGWFPLGPGEVYNPWYRASRGYYTNVNVTNIYVRNNRNLVINNINNRYNYFRDGRPMPNERYMNRDVPHAFRAMSGQDFVAARNARNHMAQVDPRRFSEAAVMPRGVSGLNPVRASFAPPRANTARPLPAGGFQREVVARTPPAAGFGGRPVNVAGAPRMAPTPNNVRLLNGQGPGMRGANPARPQDFSAAQPNAGPRGNAPAARPMPRGDNEPAAMRAGELPSARFARPNAQPRGENNQPRPGVSFIPSADSDRMRGQAAPGTLPNAPRIEPAQPQQARQDNAERFQRDNAMQQRQDVQQQQMQQRRVQQQQQLEQRQQMQQQDVLQQRERMQQQRQPPDALQQRQQMQQQEAQQRQAMQQQMQQRDAMQQRQQMQQRQEMQQRYEAPRNNPQPQPQQARPEQRQQQQSNHEERHPAPRRDDQQR</sequence>
<feature type="domain" description="FecR protein" evidence="3">
    <location>
        <begin position="82"/>
        <end position="176"/>
    </location>
</feature>
<name>A0ABS2JUW0_9GAMM</name>
<dbReference type="Pfam" id="PF04773">
    <property type="entry name" value="FecR"/>
    <property type="match status" value="1"/>
</dbReference>
<dbReference type="PANTHER" id="PTHR38731:SF3">
    <property type="entry name" value="BLL6125 PROTEIN"/>
    <property type="match status" value="1"/>
</dbReference>
<feature type="region of interest" description="Disordered" evidence="1">
    <location>
        <begin position="502"/>
        <end position="561"/>
    </location>
</feature>